<reference evidence="6 7" key="1">
    <citation type="submission" date="2016-10" db="EMBL/GenBank/DDBJ databases">
        <authorList>
            <person name="de Groot N.N."/>
        </authorList>
    </citation>
    <scope>NUCLEOTIDE SEQUENCE [LARGE SCALE GENOMIC DNA]</scope>
    <source>
        <strain evidence="6 7">CPCC 201354</strain>
    </source>
</reference>
<dbReference type="EMBL" id="FNCN01000046">
    <property type="protein sequence ID" value="SDI36243.1"/>
    <property type="molecule type" value="Genomic_DNA"/>
</dbReference>
<name>A0A1G8JYM3_9ACTN</name>
<dbReference type="AlphaFoldDB" id="A0A1G8JYM3"/>
<evidence type="ECO:0000313" key="7">
    <source>
        <dbReference type="Proteomes" id="UP000198923"/>
    </source>
</evidence>
<protein>
    <recommendedName>
        <fullName evidence="8">Neutral zinc metallopeptidase</fullName>
    </recommendedName>
</protein>
<evidence type="ECO:0000313" key="6">
    <source>
        <dbReference type="EMBL" id="SDI36243.1"/>
    </source>
</evidence>
<keyword evidence="3 5" id="KW-1133">Transmembrane helix</keyword>
<sequence length="312" mass="33992">MLRDDRRGDRRAHAGHRRTTTWTAALGLLATVLLMLIMVDAVAEQRLQVTGHTAPAGRAAYGTGPGRPHMSLDRARVLRSNPVYGVRGLKGFDCRAQSIVDGDAASMAAFMERFTDCLDRTWEAGFAEAGVRFTRPGRVFWDTPGRGPCGDYPVAGASAFYCPINRGMYVGTRDIVKASGGVPGAMYGVYARVLAHEYSHHVQDQAGILSLAWRLRDSTPAVEANEITRRVELQAQCLAGAYFGAVRRTLPMGEGQWALVLNDSRSRGEDRKPEGERDHGSGANYAGWLDRGYNAGHPGVCDTWTAPLRDVS</sequence>
<dbReference type="RefSeq" id="WP_093175358.1">
    <property type="nucleotide sequence ID" value="NZ_FNCN01000046.1"/>
</dbReference>
<evidence type="ECO:0000256" key="1">
    <source>
        <dbReference type="ARBA" id="ARBA00004167"/>
    </source>
</evidence>
<dbReference type="Pfam" id="PF04228">
    <property type="entry name" value="Zn_peptidase"/>
    <property type="match status" value="1"/>
</dbReference>
<dbReference type="OrthoDB" id="9774900at2"/>
<keyword evidence="7" id="KW-1185">Reference proteome</keyword>
<accession>A0A1G8JYM3</accession>
<keyword evidence="2 5" id="KW-0812">Transmembrane</keyword>
<evidence type="ECO:0000256" key="2">
    <source>
        <dbReference type="ARBA" id="ARBA00022692"/>
    </source>
</evidence>
<evidence type="ECO:0000256" key="5">
    <source>
        <dbReference type="SAM" id="Phobius"/>
    </source>
</evidence>
<organism evidence="6 7">
    <name type="scientific">Sinosporangium album</name>
    <dbReference type="NCBI Taxonomy" id="504805"/>
    <lineage>
        <taxon>Bacteria</taxon>
        <taxon>Bacillati</taxon>
        <taxon>Actinomycetota</taxon>
        <taxon>Actinomycetes</taxon>
        <taxon>Streptosporangiales</taxon>
        <taxon>Streptosporangiaceae</taxon>
        <taxon>Sinosporangium</taxon>
    </lineage>
</organism>
<dbReference type="PANTHER" id="PTHR30168:SF0">
    <property type="entry name" value="INNER MEMBRANE PROTEIN"/>
    <property type="match status" value="1"/>
</dbReference>
<dbReference type="Proteomes" id="UP000198923">
    <property type="component" value="Unassembled WGS sequence"/>
</dbReference>
<comment type="subcellular location">
    <subcellularLocation>
        <location evidence="1">Membrane</location>
        <topology evidence="1">Single-pass membrane protein</topology>
    </subcellularLocation>
</comment>
<evidence type="ECO:0000256" key="4">
    <source>
        <dbReference type="ARBA" id="ARBA00023136"/>
    </source>
</evidence>
<evidence type="ECO:0000256" key="3">
    <source>
        <dbReference type="ARBA" id="ARBA00022989"/>
    </source>
</evidence>
<dbReference type="PANTHER" id="PTHR30168">
    <property type="entry name" value="PUTATIVE MEMBRANE PROTEIN YPFJ"/>
    <property type="match status" value="1"/>
</dbReference>
<gene>
    <name evidence="6" type="ORF">SAMN05421505_14610</name>
</gene>
<evidence type="ECO:0008006" key="8">
    <source>
        <dbReference type="Google" id="ProtNLM"/>
    </source>
</evidence>
<dbReference type="STRING" id="504805.SAMN05421505_14610"/>
<dbReference type="InterPro" id="IPR007343">
    <property type="entry name" value="Uncharacterised_pept_Zn_put"/>
</dbReference>
<proteinExistence type="predicted"/>
<feature type="transmembrane region" description="Helical" evidence="5">
    <location>
        <begin position="21"/>
        <end position="39"/>
    </location>
</feature>
<dbReference type="GO" id="GO:0016020">
    <property type="term" value="C:membrane"/>
    <property type="evidence" value="ECO:0007669"/>
    <property type="project" value="UniProtKB-SubCell"/>
</dbReference>
<keyword evidence="4 5" id="KW-0472">Membrane</keyword>